<protein>
    <submittedName>
        <fullName evidence="1">Protein-lysine N-methyltransferase efm5</fullName>
    </submittedName>
</protein>
<comment type="caution">
    <text evidence="1">The sequence shown here is derived from an EMBL/GenBank/DDBJ whole genome shotgun (WGS) entry which is preliminary data.</text>
</comment>
<dbReference type="AlphaFoldDB" id="A0AAN6H244"/>
<accession>A0AAN6H244</accession>
<dbReference type="EMBL" id="JAUJLE010000671">
    <property type="protein sequence ID" value="KAK0951705.1"/>
    <property type="molecule type" value="Genomic_DNA"/>
</dbReference>
<proteinExistence type="predicted"/>
<reference evidence="1" key="1">
    <citation type="submission" date="2023-06" db="EMBL/GenBank/DDBJ databases">
        <title>Black Yeasts Isolated from many extreme environments.</title>
        <authorList>
            <person name="Coleine C."/>
            <person name="Stajich J.E."/>
            <person name="Selbmann L."/>
        </authorList>
    </citation>
    <scope>NUCLEOTIDE SEQUENCE</scope>
    <source>
        <strain evidence="1">CCFEE 5200</strain>
    </source>
</reference>
<dbReference type="Proteomes" id="UP001175353">
    <property type="component" value="Unassembled WGS sequence"/>
</dbReference>
<organism evidence="1 2">
    <name type="scientific">Friedmanniomyces endolithicus</name>
    <dbReference type="NCBI Taxonomy" id="329885"/>
    <lineage>
        <taxon>Eukaryota</taxon>
        <taxon>Fungi</taxon>
        <taxon>Dikarya</taxon>
        <taxon>Ascomycota</taxon>
        <taxon>Pezizomycotina</taxon>
        <taxon>Dothideomycetes</taxon>
        <taxon>Dothideomycetidae</taxon>
        <taxon>Mycosphaerellales</taxon>
        <taxon>Teratosphaeriaceae</taxon>
        <taxon>Friedmanniomyces</taxon>
    </lineage>
</organism>
<name>A0AAN6H244_9PEZI</name>
<sequence>MAPMTKSLNKVLWWPVESQDAVEREYLDQIDKNAQKFKDLDMKPADIANFTFQYLLSVLRFATHDGAGEAGRVVNSRSGVRRRGKANIFKSFQRSRILATDTSRKISWCSSQGGGEQSKREFVIPSNSCPATKPMLSLMTLATPGREE</sequence>
<gene>
    <name evidence="1" type="primary">EFM5_8</name>
    <name evidence="1" type="ORF">LTR91_024831</name>
</gene>
<evidence type="ECO:0000313" key="2">
    <source>
        <dbReference type="Proteomes" id="UP001175353"/>
    </source>
</evidence>
<evidence type="ECO:0000313" key="1">
    <source>
        <dbReference type="EMBL" id="KAK0951705.1"/>
    </source>
</evidence>
<keyword evidence="2" id="KW-1185">Reference proteome</keyword>